<dbReference type="InterPro" id="IPR000873">
    <property type="entry name" value="AMP-dep_synth/lig_dom"/>
</dbReference>
<evidence type="ECO:0000256" key="3">
    <source>
        <dbReference type="ARBA" id="ARBA00023098"/>
    </source>
</evidence>
<gene>
    <name evidence="7" type="ORF">g.38117</name>
</gene>
<evidence type="ECO:0000259" key="6">
    <source>
        <dbReference type="Pfam" id="PF00501"/>
    </source>
</evidence>
<proteinExistence type="predicted"/>
<dbReference type="InterPro" id="IPR020845">
    <property type="entry name" value="AMP-binding_CS"/>
</dbReference>
<accession>A0A1B6EK83</accession>
<dbReference type="AlphaFoldDB" id="A0A1B6EK83"/>
<keyword evidence="1" id="KW-0436">Ligase</keyword>
<dbReference type="Pfam" id="PF00501">
    <property type="entry name" value="AMP-binding"/>
    <property type="match status" value="1"/>
</dbReference>
<dbReference type="PANTHER" id="PTHR43272:SF32">
    <property type="entry name" value="AMP-DEPENDENT SYNTHETASE_LIGASE DOMAIN-CONTAINING PROTEIN"/>
    <property type="match status" value="1"/>
</dbReference>
<dbReference type="InterPro" id="IPR042099">
    <property type="entry name" value="ANL_N_sf"/>
</dbReference>
<dbReference type="EMBL" id="GECZ01031446">
    <property type="protein sequence ID" value="JAS38323.1"/>
    <property type="molecule type" value="Transcribed_RNA"/>
</dbReference>
<feature type="non-terminal residue" evidence="7">
    <location>
        <position position="631"/>
    </location>
</feature>
<reference evidence="7" key="1">
    <citation type="submission" date="2015-11" db="EMBL/GenBank/DDBJ databases">
        <title>De novo transcriptome assembly of four potential Pierce s Disease insect vectors from Arizona vineyards.</title>
        <authorList>
            <person name="Tassone E.E."/>
        </authorList>
    </citation>
    <scope>NUCLEOTIDE SEQUENCE</scope>
</reference>
<evidence type="ECO:0000256" key="2">
    <source>
        <dbReference type="ARBA" id="ARBA00022832"/>
    </source>
</evidence>
<feature type="compositionally biased region" description="Basic and acidic residues" evidence="5">
    <location>
        <begin position="36"/>
        <end position="45"/>
    </location>
</feature>
<keyword evidence="2" id="KW-0276">Fatty acid metabolism</keyword>
<dbReference type="Gene3D" id="3.40.50.12780">
    <property type="entry name" value="N-terminal domain of ligase-like"/>
    <property type="match status" value="1"/>
</dbReference>
<dbReference type="GO" id="GO:0005783">
    <property type="term" value="C:endoplasmic reticulum"/>
    <property type="evidence" value="ECO:0007669"/>
    <property type="project" value="TreeGrafter"/>
</dbReference>
<feature type="domain" description="AMP-dependent synthetase/ligase" evidence="6">
    <location>
        <begin position="143"/>
        <end position="560"/>
    </location>
</feature>
<protein>
    <recommendedName>
        <fullName evidence="4">long-chain-fatty-acid--CoA ligase</fullName>
        <ecNumber evidence="4">6.2.1.3</ecNumber>
    </recommendedName>
</protein>
<keyword evidence="3" id="KW-0443">Lipid metabolism</keyword>
<sequence>MAAVQDAALTNGYDEVTINGHDYEDKDSQEDDVQEDNDKQEENKYENISQIEQLPAKIIPHKGGLKSSPSFEEKSVSISTPEVTTSIKFSGDEVVSIFEAGPDQILPSEAVWTSAADGRVRLQVSETSGVAAQPPISVPGLLHRTATRFPNHPALQFKDTEGAWKAITFKEYEENVRTVAKAFIQLGLQKYHGVCIIGFNSPEWFYADLGAIYAGGFAVGMYTTNNPDACYHCLHTSEANICVVEDDKQLQKILKIRDQLPHLRAIIQYSGTPSNPGVMSWTELMELGKNQDDTQLDAALKKIAINECCTLVFTSGTEGLSKAVMLSHDNLTWDAYAVSKYLKLEDASDSIVSYLPLSHIAAQLADIYIPIAVAAKTIFADSDALKGSLVKTLGEVRPTVFLGVPRVWEKINERMMSIGAQTTGLKKMIATWGKACCLQHHINVMNGNTSEPYRYRFYRWLVFSRVKAALGLDRCKIFLSAAAPISTDIKKYFMSLDIPVTDAFGMSESTGAHTMSKPDDFQIDSIGKAIDGAETRLDNVDKDGQGEICMRGRHVFMGYLKEPEKTEKAMDSEGWLHSGDVGTLDSKGYLRITGRIKELLITAGGENIPPVIIEHVVKQELPCISNAQLIG</sequence>
<evidence type="ECO:0000256" key="4">
    <source>
        <dbReference type="ARBA" id="ARBA00026121"/>
    </source>
</evidence>
<evidence type="ECO:0000256" key="1">
    <source>
        <dbReference type="ARBA" id="ARBA00022598"/>
    </source>
</evidence>
<name>A0A1B6EK83_9HEMI</name>
<dbReference type="PROSITE" id="PS00455">
    <property type="entry name" value="AMP_BINDING"/>
    <property type="match status" value="1"/>
</dbReference>
<evidence type="ECO:0000256" key="5">
    <source>
        <dbReference type="SAM" id="MobiDB-lite"/>
    </source>
</evidence>
<dbReference type="SUPFAM" id="SSF56801">
    <property type="entry name" value="Acetyl-CoA synthetase-like"/>
    <property type="match status" value="1"/>
</dbReference>
<dbReference type="GO" id="GO:0004467">
    <property type="term" value="F:long-chain fatty acid-CoA ligase activity"/>
    <property type="evidence" value="ECO:0007669"/>
    <property type="project" value="UniProtKB-EC"/>
</dbReference>
<feature type="region of interest" description="Disordered" evidence="5">
    <location>
        <begin position="1"/>
        <end position="46"/>
    </location>
</feature>
<evidence type="ECO:0000313" key="7">
    <source>
        <dbReference type="EMBL" id="JAS38323.1"/>
    </source>
</evidence>
<dbReference type="PANTHER" id="PTHR43272">
    <property type="entry name" value="LONG-CHAIN-FATTY-ACID--COA LIGASE"/>
    <property type="match status" value="1"/>
</dbReference>
<organism evidence="7">
    <name type="scientific">Cuerna arida</name>
    <dbReference type="NCBI Taxonomy" id="1464854"/>
    <lineage>
        <taxon>Eukaryota</taxon>
        <taxon>Metazoa</taxon>
        <taxon>Ecdysozoa</taxon>
        <taxon>Arthropoda</taxon>
        <taxon>Hexapoda</taxon>
        <taxon>Insecta</taxon>
        <taxon>Pterygota</taxon>
        <taxon>Neoptera</taxon>
        <taxon>Paraneoptera</taxon>
        <taxon>Hemiptera</taxon>
        <taxon>Auchenorrhyncha</taxon>
        <taxon>Membracoidea</taxon>
        <taxon>Cicadellidae</taxon>
        <taxon>Cicadellinae</taxon>
        <taxon>Proconiini</taxon>
        <taxon>Cuerna</taxon>
    </lineage>
</organism>
<dbReference type="EC" id="6.2.1.3" evidence="4"/>
<dbReference type="GO" id="GO:0016020">
    <property type="term" value="C:membrane"/>
    <property type="evidence" value="ECO:0007669"/>
    <property type="project" value="TreeGrafter"/>
</dbReference>